<feature type="transmembrane region" description="Helical" evidence="7">
    <location>
        <begin position="134"/>
        <end position="155"/>
    </location>
</feature>
<dbReference type="PATRIC" id="fig|507754.4.peg.1723"/>
<dbReference type="Proteomes" id="UP000050515">
    <property type="component" value="Unassembled WGS sequence"/>
</dbReference>
<comment type="subcellular location">
    <subcellularLocation>
        <location evidence="1 7">Cell membrane</location>
        <topology evidence="1 7">Multi-pass membrane protein</topology>
    </subcellularLocation>
</comment>
<dbReference type="OrthoDB" id="10856at2157"/>
<accession>A0A0N8VL86</accession>
<evidence type="ECO:0000313" key="11">
    <source>
        <dbReference type="Proteomes" id="UP000050515"/>
    </source>
</evidence>
<evidence type="ECO:0000313" key="9">
    <source>
        <dbReference type="EMBL" id="KQB35828.1"/>
    </source>
</evidence>
<dbReference type="EMBL" id="LKBG01000078">
    <property type="protein sequence ID" value="KQB35828.1"/>
    <property type="molecule type" value="Genomic_DNA"/>
</dbReference>
<keyword evidence="3" id="KW-1003">Cell membrane</keyword>
<protein>
    <recommendedName>
        <fullName evidence="7">UPF0056 membrane protein</fullName>
    </recommendedName>
</protein>
<feature type="transmembrane region" description="Helical" evidence="7">
    <location>
        <begin position="109"/>
        <end position="128"/>
    </location>
</feature>
<evidence type="ECO:0000256" key="4">
    <source>
        <dbReference type="ARBA" id="ARBA00022692"/>
    </source>
</evidence>
<dbReference type="InterPro" id="IPR002771">
    <property type="entry name" value="Multi_antbiot-R_MarC"/>
</dbReference>
<keyword evidence="6 7" id="KW-0472">Membrane</keyword>
<sequence length="200" mass="21665">MSIAIDFLKVFMPLLVVIDPFGNLVIFVSLTSSFNRETRKSISKDAIVYGGLIILIFAIFGDLIIEFFGISIEALEIAGGLILLLMGIEMVREGAKPESSTGDEKNMGIVPLATPLLAGPGTISLVIILMKGPFITKVLTIISVFLVLALVYVFFVYSSKILSILGDKVMTAITRIFGLLLSGFAIQYFLDALIALNIIK</sequence>
<evidence type="ECO:0000256" key="2">
    <source>
        <dbReference type="ARBA" id="ARBA00009784"/>
    </source>
</evidence>
<feature type="transmembrane region" description="Helical" evidence="7">
    <location>
        <begin position="12"/>
        <end position="34"/>
    </location>
</feature>
<dbReference type="GeneID" id="84222681"/>
<keyword evidence="5 7" id="KW-1133">Transmembrane helix</keyword>
<evidence type="ECO:0000256" key="5">
    <source>
        <dbReference type="ARBA" id="ARBA00022989"/>
    </source>
</evidence>
<feature type="transmembrane region" description="Helical" evidence="7">
    <location>
        <begin position="46"/>
        <end position="64"/>
    </location>
</feature>
<keyword evidence="10" id="KW-1185">Reference proteome</keyword>
<evidence type="ECO:0000313" key="8">
    <source>
        <dbReference type="EMBL" id="KPV46807.1"/>
    </source>
</evidence>
<comment type="similarity">
    <text evidence="2 7">Belongs to the UPF0056 (MarC) family.</text>
</comment>
<dbReference type="PANTHER" id="PTHR33508:SF1">
    <property type="entry name" value="UPF0056 MEMBRANE PROTEIN YHCE"/>
    <property type="match status" value="1"/>
</dbReference>
<reference evidence="9 10" key="2">
    <citation type="submission" date="2015-09" db="EMBL/GenBank/DDBJ databases">
        <title>Heavy metals and arsenic resistance mechanisms in polyextremophilic archaea of the family Ferroplasmaceae.</title>
        <authorList>
            <person name="Bulaev A.G."/>
            <person name="Kanygina A.V."/>
        </authorList>
    </citation>
    <scope>NUCLEOTIDE SEQUENCE [LARGE SCALE GENOMIC DNA]</scope>
    <source>
        <strain evidence="9 10">VT</strain>
    </source>
</reference>
<feature type="transmembrane region" description="Helical" evidence="7">
    <location>
        <begin position="176"/>
        <end position="199"/>
    </location>
</feature>
<dbReference type="NCBIfam" id="TIGR00427">
    <property type="entry name" value="NAAT family transporter"/>
    <property type="match status" value="1"/>
</dbReference>
<comment type="caution">
    <text evidence="9">The sequence shown here is derived from an EMBL/GenBank/DDBJ whole genome shotgun (WGS) entry which is preliminary data.</text>
</comment>
<reference evidence="8 11" key="1">
    <citation type="submission" date="2015-09" db="EMBL/GenBank/DDBJ databases">
        <title>Draft genome sequence of Acidiplasma aeolicum DSM 18409.</title>
        <authorList>
            <person name="Hemp J."/>
        </authorList>
    </citation>
    <scope>NUCLEOTIDE SEQUENCE [LARGE SCALE GENOMIC DNA]</scope>
    <source>
        <strain evidence="8 11">V</strain>
    </source>
</reference>
<organism evidence="9 10">
    <name type="scientific">Acidiplasma aeolicum</name>
    <dbReference type="NCBI Taxonomy" id="507754"/>
    <lineage>
        <taxon>Archaea</taxon>
        <taxon>Methanobacteriati</taxon>
        <taxon>Thermoplasmatota</taxon>
        <taxon>Thermoplasmata</taxon>
        <taxon>Thermoplasmatales</taxon>
        <taxon>Ferroplasmaceae</taxon>
        <taxon>Acidiplasma</taxon>
    </lineage>
</organism>
<dbReference type="Proteomes" id="UP000050320">
    <property type="component" value="Unassembled WGS sequence"/>
</dbReference>
<dbReference type="Pfam" id="PF01914">
    <property type="entry name" value="MarC"/>
    <property type="match status" value="1"/>
</dbReference>
<evidence type="ECO:0000256" key="3">
    <source>
        <dbReference type="ARBA" id="ARBA00022475"/>
    </source>
</evidence>
<feature type="transmembrane region" description="Helical" evidence="7">
    <location>
        <begin position="70"/>
        <end position="88"/>
    </location>
</feature>
<dbReference type="RefSeq" id="WP_048101076.1">
    <property type="nucleotide sequence ID" value="NZ_JBBYJF010000029.1"/>
</dbReference>
<dbReference type="AlphaFoldDB" id="A0A0N8VL86"/>
<evidence type="ECO:0000256" key="1">
    <source>
        <dbReference type="ARBA" id="ARBA00004651"/>
    </source>
</evidence>
<keyword evidence="4 7" id="KW-0812">Transmembrane</keyword>
<gene>
    <name evidence="9" type="ORF">AOG54_02655</name>
    <name evidence="8" type="ORF">SE19_03915</name>
</gene>
<dbReference type="GO" id="GO:0005886">
    <property type="term" value="C:plasma membrane"/>
    <property type="evidence" value="ECO:0007669"/>
    <property type="project" value="UniProtKB-SubCell"/>
</dbReference>
<dbReference type="PANTHER" id="PTHR33508">
    <property type="entry name" value="UPF0056 MEMBRANE PROTEIN YHCE"/>
    <property type="match status" value="1"/>
</dbReference>
<evidence type="ECO:0000256" key="7">
    <source>
        <dbReference type="RuleBase" id="RU362048"/>
    </source>
</evidence>
<dbReference type="EMBL" id="LJCQ01000179">
    <property type="protein sequence ID" value="KPV46807.1"/>
    <property type="molecule type" value="Genomic_DNA"/>
</dbReference>
<evidence type="ECO:0000256" key="6">
    <source>
        <dbReference type="ARBA" id="ARBA00023136"/>
    </source>
</evidence>
<name>A0A0N8VL86_9ARCH</name>
<proteinExistence type="inferred from homology"/>
<evidence type="ECO:0000313" key="10">
    <source>
        <dbReference type="Proteomes" id="UP000050320"/>
    </source>
</evidence>